<protein>
    <submittedName>
        <fullName evidence="2">Transposase</fullName>
    </submittedName>
</protein>
<name>A0A1I7XPY0_HETBA</name>
<dbReference type="AlphaFoldDB" id="A0A1I7XPY0"/>
<reference evidence="2" key="1">
    <citation type="submission" date="2016-11" db="UniProtKB">
        <authorList>
            <consortium name="WormBaseParasite"/>
        </authorList>
    </citation>
    <scope>IDENTIFICATION</scope>
</reference>
<proteinExistence type="predicted"/>
<dbReference type="Proteomes" id="UP000095283">
    <property type="component" value="Unplaced"/>
</dbReference>
<accession>A0A1I7XPY0</accession>
<keyword evidence="1" id="KW-1185">Reference proteome</keyword>
<organism evidence="1 2">
    <name type="scientific">Heterorhabditis bacteriophora</name>
    <name type="common">Entomopathogenic nematode worm</name>
    <dbReference type="NCBI Taxonomy" id="37862"/>
    <lineage>
        <taxon>Eukaryota</taxon>
        <taxon>Metazoa</taxon>
        <taxon>Ecdysozoa</taxon>
        <taxon>Nematoda</taxon>
        <taxon>Chromadorea</taxon>
        <taxon>Rhabditida</taxon>
        <taxon>Rhabditina</taxon>
        <taxon>Rhabditomorpha</taxon>
        <taxon>Strongyloidea</taxon>
        <taxon>Heterorhabditidae</taxon>
        <taxon>Heterorhabditis</taxon>
    </lineage>
</organism>
<dbReference type="WBParaSite" id="Hba_19535">
    <property type="protein sequence ID" value="Hba_19535"/>
    <property type="gene ID" value="Hba_19535"/>
</dbReference>
<evidence type="ECO:0000313" key="1">
    <source>
        <dbReference type="Proteomes" id="UP000095283"/>
    </source>
</evidence>
<evidence type="ECO:0000313" key="2">
    <source>
        <dbReference type="WBParaSite" id="Hba_19535"/>
    </source>
</evidence>
<sequence>MALLKQFYISRKSTGYEEKSRSQHRIVVLLRMIFIAP</sequence>